<protein>
    <submittedName>
        <fullName evidence="2">Uncharacterized protein</fullName>
    </submittedName>
</protein>
<evidence type="ECO:0000313" key="2">
    <source>
        <dbReference type="EMBL" id="KUG22949.1"/>
    </source>
</evidence>
<accession>A0A0W8FPV1</accession>
<keyword evidence="1" id="KW-0472">Membrane</keyword>
<gene>
    <name evidence="2" type="ORF">ASZ90_007260</name>
</gene>
<dbReference type="AlphaFoldDB" id="A0A0W8FPV1"/>
<dbReference type="EMBL" id="LNQE01000930">
    <property type="protein sequence ID" value="KUG22949.1"/>
    <property type="molecule type" value="Genomic_DNA"/>
</dbReference>
<organism evidence="2">
    <name type="scientific">hydrocarbon metagenome</name>
    <dbReference type="NCBI Taxonomy" id="938273"/>
    <lineage>
        <taxon>unclassified sequences</taxon>
        <taxon>metagenomes</taxon>
        <taxon>ecological metagenomes</taxon>
    </lineage>
</organism>
<proteinExistence type="predicted"/>
<comment type="caution">
    <text evidence="2">The sequence shown here is derived from an EMBL/GenBank/DDBJ whole genome shotgun (WGS) entry which is preliminary data.</text>
</comment>
<feature type="transmembrane region" description="Helical" evidence="1">
    <location>
        <begin position="101"/>
        <end position="118"/>
    </location>
</feature>
<feature type="transmembrane region" description="Helical" evidence="1">
    <location>
        <begin position="52"/>
        <end position="73"/>
    </location>
</feature>
<sequence>MKNVLAFTGALSVMLTFFYVYLKTKNKSFLWAVMFGIFFTTILFGVKNSYIPGMLGLIISGITFIVAIILIQIEDDKNKERKKGTIFDDLNSILVINKKNALFWGFIIALNLVGFLLGE</sequence>
<keyword evidence="1" id="KW-0812">Transmembrane</keyword>
<evidence type="ECO:0000256" key="1">
    <source>
        <dbReference type="SAM" id="Phobius"/>
    </source>
</evidence>
<feature type="transmembrane region" description="Helical" evidence="1">
    <location>
        <begin position="6"/>
        <end position="22"/>
    </location>
</feature>
<name>A0A0W8FPV1_9ZZZZ</name>
<keyword evidence="1" id="KW-1133">Transmembrane helix</keyword>
<reference evidence="2" key="1">
    <citation type="journal article" date="2015" name="Proc. Natl. Acad. Sci. U.S.A.">
        <title>Networks of energetic and metabolic interactions define dynamics in microbial communities.</title>
        <authorList>
            <person name="Embree M."/>
            <person name="Liu J.K."/>
            <person name="Al-Bassam M.M."/>
            <person name="Zengler K."/>
        </authorList>
    </citation>
    <scope>NUCLEOTIDE SEQUENCE</scope>
</reference>
<feature type="transmembrane region" description="Helical" evidence="1">
    <location>
        <begin position="29"/>
        <end position="46"/>
    </location>
</feature>